<accession>A0A699V4K9</accession>
<name>A0A699V4K9_TANCI</name>
<sequence length="90" mass="11169">MMRADELYKFSDGTLKKVRDEIHHRVLDFYLGYNKEMSRRNWTAIDRKRLQLMVQLIDKQLRKRRIIWNLERLIGARELKMDYKLLTRTE</sequence>
<organism evidence="1">
    <name type="scientific">Tanacetum cinerariifolium</name>
    <name type="common">Dalmatian daisy</name>
    <name type="synonym">Chrysanthemum cinerariifolium</name>
    <dbReference type="NCBI Taxonomy" id="118510"/>
    <lineage>
        <taxon>Eukaryota</taxon>
        <taxon>Viridiplantae</taxon>
        <taxon>Streptophyta</taxon>
        <taxon>Embryophyta</taxon>
        <taxon>Tracheophyta</taxon>
        <taxon>Spermatophyta</taxon>
        <taxon>Magnoliopsida</taxon>
        <taxon>eudicotyledons</taxon>
        <taxon>Gunneridae</taxon>
        <taxon>Pentapetalae</taxon>
        <taxon>asterids</taxon>
        <taxon>campanulids</taxon>
        <taxon>Asterales</taxon>
        <taxon>Asteraceae</taxon>
        <taxon>Asteroideae</taxon>
        <taxon>Anthemideae</taxon>
        <taxon>Anthemidinae</taxon>
        <taxon>Tanacetum</taxon>
    </lineage>
</organism>
<proteinExistence type="predicted"/>
<dbReference type="AlphaFoldDB" id="A0A699V4K9"/>
<comment type="caution">
    <text evidence="1">The sequence shown here is derived from an EMBL/GenBank/DDBJ whole genome shotgun (WGS) entry which is preliminary data.</text>
</comment>
<gene>
    <name evidence="1" type="ORF">Tci_900538</name>
</gene>
<reference evidence="1" key="1">
    <citation type="journal article" date="2019" name="Sci. Rep.">
        <title>Draft genome of Tanacetum cinerariifolium, the natural source of mosquito coil.</title>
        <authorList>
            <person name="Yamashiro T."/>
            <person name="Shiraishi A."/>
            <person name="Satake H."/>
            <person name="Nakayama K."/>
        </authorList>
    </citation>
    <scope>NUCLEOTIDE SEQUENCE</scope>
</reference>
<protein>
    <submittedName>
        <fullName evidence="1">Uncharacterized protein</fullName>
    </submittedName>
</protein>
<dbReference type="EMBL" id="BKCJ011386647">
    <property type="protein sequence ID" value="GFD28569.1"/>
    <property type="molecule type" value="Genomic_DNA"/>
</dbReference>
<evidence type="ECO:0000313" key="1">
    <source>
        <dbReference type="EMBL" id="GFD28569.1"/>
    </source>
</evidence>